<accession>A0AA39L9X8</accession>
<organism evidence="3 4">
    <name type="scientific">Sarocladium strictum</name>
    <name type="common">Black bundle disease fungus</name>
    <name type="synonym">Acremonium strictum</name>
    <dbReference type="NCBI Taxonomy" id="5046"/>
    <lineage>
        <taxon>Eukaryota</taxon>
        <taxon>Fungi</taxon>
        <taxon>Dikarya</taxon>
        <taxon>Ascomycota</taxon>
        <taxon>Pezizomycotina</taxon>
        <taxon>Sordariomycetes</taxon>
        <taxon>Hypocreomycetidae</taxon>
        <taxon>Hypocreales</taxon>
        <taxon>Sarocladiaceae</taxon>
        <taxon>Sarocladium</taxon>
    </lineage>
</organism>
<dbReference type="PANTHER" id="PTHR39460">
    <property type="entry name" value="EXPRESSED PROTEIN"/>
    <property type="match status" value="1"/>
</dbReference>
<protein>
    <recommendedName>
        <fullName evidence="2">DUF7729 domain-containing protein</fullName>
    </recommendedName>
</protein>
<name>A0AA39L9X8_SARSR</name>
<proteinExistence type="predicted"/>
<dbReference type="AlphaFoldDB" id="A0AA39L9X8"/>
<reference evidence="3" key="1">
    <citation type="submission" date="2022-10" db="EMBL/GenBank/DDBJ databases">
        <title>Determination and structural analysis of whole genome sequence of Sarocladium strictum F4-1.</title>
        <authorList>
            <person name="Hu L."/>
            <person name="Jiang Y."/>
        </authorList>
    </citation>
    <scope>NUCLEOTIDE SEQUENCE</scope>
    <source>
        <strain evidence="3">F4-1</strain>
    </source>
</reference>
<dbReference type="Pfam" id="PF24855">
    <property type="entry name" value="DUF7729"/>
    <property type="match status" value="1"/>
</dbReference>
<dbReference type="InterPro" id="IPR056146">
    <property type="entry name" value="DUF7729"/>
</dbReference>
<feature type="domain" description="DUF7729" evidence="2">
    <location>
        <begin position="165"/>
        <end position="375"/>
    </location>
</feature>
<evidence type="ECO:0000313" key="3">
    <source>
        <dbReference type="EMBL" id="KAK0389522.1"/>
    </source>
</evidence>
<dbReference type="PROSITE" id="PS51257">
    <property type="entry name" value="PROKAR_LIPOPROTEIN"/>
    <property type="match status" value="1"/>
</dbReference>
<dbReference type="PANTHER" id="PTHR39460:SF1">
    <property type="entry name" value="C6 TRANSCRIPTION FACTOR"/>
    <property type="match status" value="1"/>
</dbReference>
<feature type="region of interest" description="Disordered" evidence="1">
    <location>
        <begin position="85"/>
        <end position="146"/>
    </location>
</feature>
<dbReference type="EMBL" id="JAPDFR010000002">
    <property type="protein sequence ID" value="KAK0389522.1"/>
    <property type="molecule type" value="Genomic_DNA"/>
</dbReference>
<feature type="compositionally biased region" description="Polar residues" evidence="1">
    <location>
        <begin position="128"/>
        <end position="146"/>
    </location>
</feature>
<gene>
    <name evidence="3" type="ORF">NLU13_3097</name>
</gene>
<keyword evidence="4" id="KW-1185">Reference proteome</keyword>
<comment type="caution">
    <text evidence="3">The sequence shown here is derived from an EMBL/GenBank/DDBJ whole genome shotgun (WGS) entry which is preliminary data.</text>
</comment>
<evidence type="ECO:0000259" key="2">
    <source>
        <dbReference type="Pfam" id="PF24855"/>
    </source>
</evidence>
<evidence type="ECO:0000256" key="1">
    <source>
        <dbReference type="SAM" id="MobiDB-lite"/>
    </source>
</evidence>
<feature type="compositionally biased region" description="Basic and acidic residues" evidence="1">
    <location>
        <begin position="97"/>
        <end position="127"/>
    </location>
</feature>
<evidence type="ECO:0000313" key="4">
    <source>
        <dbReference type="Proteomes" id="UP001175261"/>
    </source>
</evidence>
<sequence length="408" mass="44881">MASPSRITPTRPRQSRIHLGVALLAGFACLTSPALADRRDSRSQIAQALPTEHLTVVAEQHPIPTNTQWSLYSPHDGDLRLEARQKDEDEDDDDNDEKSTKHNDEDSDKKTTKKDEDDAPKTQERTKTVTVQEKTTATVRESSPARTSTLKLSITISEPTGSPSPLPAAFDGNIASEFKGPDEDNSCPNFIENLLGSPEFQRCYPFSMLIQTSAGFFQAQKSLVSIVRVLDASCKADFDTCSPFMRAAAHNLTESENCESEWENGLATVMQAYRGLMAYDMMYKASCLQDPETDNYCFATAVTNTSTPSDTYLYFLPYNLSMPGSSTPSCTWCNQEIMAIFHSAAADRRQLIATTYEGAARQVDTMCGQNFVNNTLPEEEESLGGMINPQGALAIFTLLACTILNVAL</sequence>
<dbReference type="Proteomes" id="UP001175261">
    <property type="component" value="Unassembled WGS sequence"/>
</dbReference>